<organism evidence="2 3">
    <name type="scientific">Rhizopus microsporus ATCC 52813</name>
    <dbReference type="NCBI Taxonomy" id="1340429"/>
    <lineage>
        <taxon>Eukaryota</taxon>
        <taxon>Fungi</taxon>
        <taxon>Fungi incertae sedis</taxon>
        <taxon>Mucoromycota</taxon>
        <taxon>Mucoromycotina</taxon>
        <taxon>Mucoromycetes</taxon>
        <taxon>Mucorales</taxon>
        <taxon>Mucorineae</taxon>
        <taxon>Rhizopodaceae</taxon>
        <taxon>Rhizopus</taxon>
    </lineage>
</organism>
<dbReference type="Gene3D" id="3.30.420.10">
    <property type="entry name" value="Ribonuclease H-like superfamily/Ribonuclease H"/>
    <property type="match status" value="1"/>
</dbReference>
<dbReference type="Pfam" id="PF13358">
    <property type="entry name" value="DDE_3"/>
    <property type="match status" value="1"/>
</dbReference>
<name>A0A2G4SEN1_RHIZD</name>
<gene>
    <name evidence="2" type="ORF">RHIMIDRAFT_209578</name>
</gene>
<dbReference type="Proteomes" id="UP000242254">
    <property type="component" value="Unassembled WGS sequence"/>
</dbReference>
<reference evidence="2 3" key="1">
    <citation type="journal article" date="2016" name="Proc. Natl. Acad. Sci. U.S.A.">
        <title>Lipid metabolic changes in an early divergent fungus govern the establishment of a mutualistic symbiosis with endobacteria.</title>
        <authorList>
            <person name="Lastovetsky O.A."/>
            <person name="Gaspar M.L."/>
            <person name="Mondo S.J."/>
            <person name="LaButti K.M."/>
            <person name="Sandor L."/>
            <person name="Grigoriev I.V."/>
            <person name="Henry S.A."/>
            <person name="Pawlowska T.E."/>
        </authorList>
    </citation>
    <scope>NUCLEOTIDE SEQUENCE [LARGE SCALE GENOMIC DNA]</scope>
    <source>
        <strain evidence="2 3">ATCC 52813</strain>
    </source>
</reference>
<dbReference type="InterPro" id="IPR038717">
    <property type="entry name" value="Tc1-like_DDE_dom"/>
</dbReference>
<dbReference type="EMBL" id="KZ303886">
    <property type="protein sequence ID" value="PHZ07238.1"/>
    <property type="molecule type" value="Genomic_DNA"/>
</dbReference>
<sequence>PLYSPDLNPIEQFWEIVKDKVKRSQFEATEGLATRIAEACNSVSPKHLKTFAQHSINVFQKCLNEEPI</sequence>
<dbReference type="GO" id="GO:0003676">
    <property type="term" value="F:nucleic acid binding"/>
    <property type="evidence" value="ECO:0007669"/>
    <property type="project" value="InterPro"/>
</dbReference>
<evidence type="ECO:0000313" key="3">
    <source>
        <dbReference type="Proteomes" id="UP000242254"/>
    </source>
</evidence>
<dbReference type="STRING" id="1340429.A0A2G4SEN1"/>
<proteinExistence type="predicted"/>
<keyword evidence="3" id="KW-1185">Reference proteome</keyword>
<evidence type="ECO:0000259" key="1">
    <source>
        <dbReference type="Pfam" id="PF13358"/>
    </source>
</evidence>
<feature type="domain" description="Tc1-like transposase DDE" evidence="1">
    <location>
        <begin position="1"/>
        <end position="30"/>
    </location>
</feature>
<dbReference type="GeneID" id="35438139"/>
<dbReference type="RefSeq" id="XP_023460946.1">
    <property type="nucleotide sequence ID" value="XM_023607149.1"/>
</dbReference>
<evidence type="ECO:0000313" key="2">
    <source>
        <dbReference type="EMBL" id="PHZ07238.1"/>
    </source>
</evidence>
<protein>
    <recommendedName>
        <fullName evidence="1">Tc1-like transposase DDE domain-containing protein</fullName>
    </recommendedName>
</protein>
<dbReference type="AlphaFoldDB" id="A0A2G4SEN1"/>
<accession>A0A2G4SEN1</accession>
<feature type="non-terminal residue" evidence="2">
    <location>
        <position position="1"/>
    </location>
</feature>
<dbReference type="InterPro" id="IPR036397">
    <property type="entry name" value="RNaseH_sf"/>
</dbReference>